<evidence type="ECO:0000259" key="1">
    <source>
        <dbReference type="Pfam" id="PF01408"/>
    </source>
</evidence>
<evidence type="ECO:0000313" key="3">
    <source>
        <dbReference type="EMBL" id="MCM2677507.1"/>
    </source>
</evidence>
<sequence length="321" mass="36464">MKLGIIGSGMIVKDLLSFIQTIPSITLEGIYARSADKAQALQSEHNIHHSYTEYDMMLASNEIDTVYIGLPNHLHYSYAKQALLKGKHVICEKPFTPTLREFNELVEIAHSQQVMLLEAISNQYQENYLALHDYLPKLGEIKIIECNYSQYSSRYSDFKNGVIHPVFNPEMSGGALMDINIYNIHFVIGLVGEPKDVQYYPNMEKDIDTSGVLILDYGSFKSVCIGSKDSKASHSIHIQGDRGTIHIDNPTNHIKSFNYIPHEQAVENEGITPSQHHRMYDEFVEFARIIQNNDYTKADERLNHSKKVMQVLESAISSTTH</sequence>
<dbReference type="SUPFAM" id="SSF55347">
    <property type="entry name" value="Glyceraldehyde-3-phosphate dehydrogenase-like, C-terminal domain"/>
    <property type="match status" value="1"/>
</dbReference>
<gene>
    <name evidence="3" type="ORF">NDM98_20030</name>
</gene>
<reference evidence="3" key="1">
    <citation type="submission" date="2022-06" db="EMBL/GenBank/DDBJ databases">
        <title>Alkalicoccobacillus porphyridii sp. nov., isolated from a marine red alga, Porphyridium purpureum and reclassification of Shouchella plakortidis and Shouchella gibsonii as Alkalicoccobacillus plakortidis comb. nov. and Alkalicoccobacillus gibsonii comb. nov.</title>
        <authorList>
            <person name="Kim K.H."/>
            <person name="Lee J.K."/>
            <person name="Han D.M."/>
            <person name="Baek J.H."/>
            <person name="Jeon C.O."/>
        </authorList>
    </citation>
    <scope>NUCLEOTIDE SEQUENCE</scope>
    <source>
        <strain evidence="3">DSM 19153</strain>
    </source>
</reference>
<dbReference type="Gene3D" id="3.40.50.720">
    <property type="entry name" value="NAD(P)-binding Rossmann-like Domain"/>
    <property type="match status" value="1"/>
</dbReference>
<dbReference type="EMBL" id="JAMQJY010000004">
    <property type="protein sequence ID" value="MCM2677507.1"/>
    <property type="molecule type" value="Genomic_DNA"/>
</dbReference>
<protein>
    <submittedName>
        <fullName evidence="3">Gfo/Idh/MocA family oxidoreductase</fullName>
    </submittedName>
</protein>
<dbReference type="PANTHER" id="PTHR43054">
    <property type="match status" value="1"/>
</dbReference>
<dbReference type="InterPro" id="IPR000683">
    <property type="entry name" value="Gfo/Idh/MocA-like_OxRdtase_N"/>
</dbReference>
<accession>A0ABT0XNM3</accession>
<dbReference type="InterPro" id="IPR055170">
    <property type="entry name" value="GFO_IDH_MocA-like_dom"/>
</dbReference>
<dbReference type="Proteomes" id="UP001203665">
    <property type="component" value="Unassembled WGS sequence"/>
</dbReference>
<comment type="caution">
    <text evidence="3">The sequence shown here is derived from an EMBL/GenBank/DDBJ whole genome shotgun (WGS) entry which is preliminary data.</text>
</comment>
<organism evidence="3 4">
    <name type="scientific">Alkalicoccobacillus plakortidis</name>
    <dbReference type="NCBI Taxonomy" id="444060"/>
    <lineage>
        <taxon>Bacteria</taxon>
        <taxon>Bacillati</taxon>
        <taxon>Bacillota</taxon>
        <taxon>Bacilli</taxon>
        <taxon>Bacillales</taxon>
        <taxon>Bacillaceae</taxon>
        <taxon>Alkalicoccobacillus</taxon>
    </lineage>
</organism>
<dbReference type="Pfam" id="PF22725">
    <property type="entry name" value="GFO_IDH_MocA_C3"/>
    <property type="match status" value="1"/>
</dbReference>
<feature type="domain" description="GFO/IDH/MocA-like oxidoreductase" evidence="2">
    <location>
        <begin position="137"/>
        <end position="245"/>
    </location>
</feature>
<dbReference type="Gene3D" id="3.30.360.10">
    <property type="entry name" value="Dihydrodipicolinate Reductase, domain 2"/>
    <property type="match status" value="1"/>
</dbReference>
<evidence type="ECO:0000313" key="4">
    <source>
        <dbReference type="Proteomes" id="UP001203665"/>
    </source>
</evidence>
<keyword evidence="4" id="KW-1185">Reference proteome</keyword>
<dbReference type="RefSeq" id="WP_251611311.1">
    <property type="nucleotide sequence ID" value="NZ_JAMQJY010000004.1"/>
</dbReference>
<evidence type="ECO:0000259" key="2">
    <source>
        <dbReference type="Pfam" id="PF22725"/>
    </source>
</evidence>
<proteinExistence type="predicted"/>
<name>A0ABT0XNM3_9BACI</name>
<dbReference type="InterPro" id="IPR036291">
    <property type="entry name" value="NAD(P)-bd_dom_sf"/>
</dbReference>
<dbReference type="Pfam" id="PF01408">
    <property type="entry name" value="GFO_IDH_MocA"/>
    <property type="match status" value="1"/>
</dbReference>
<dbReference type="PANTHER" id="PTHR43054:SF1">
    <property type="entry name" value="SCYLLO-INOSITOL 2-DEHYDROGENASE (NADP(+)) IOLU"/>
    <property type="match status" value="1"/>
</dbReference>
<dbReference type="SUPFAM" id="SSF51735">
    <property type="entry name" value="NAD(P)-binding Rossmann-fold domains"/>
    <property type="match status" value="1"/>
</dbReference>
<feature type="domain" description="Gfo/Idh/MocA-like oxidoreductase N-terminal" evidence="1">
    <location>
        <begin position="2"/>
        <end position="117"/>
    </location>
</feature>